<dbReference type="InterPro" id="IPR028082">
    <property type="entry name" value="Peripla_BP_I"/>
</dbReference>
<dbReference type="SUPFAM" id="SSF53822">
    <property type="entry name" value="Periplasmic binding protein-like I"/>
    <property type="match status" value="1"/>
</dbReference>
<dbReference type="InterPro" id="IPR018060">
    <property type="entry name" value="HTH_AraC"/>
</dbReference>
<dbReference type="Pfam" id="PF13377">
    <property type="entry name" value="Peripla_BP_3"/>
    <property type="match status" value="1"/>
</dbReference>
<dbReference type="EMBL" id="JFHN01000069">
    <property type="protein sequence ID" value="EXU73955.1"/>
    <property type="molecule type" value="Genomic_DNA"/>
</dbReference>
<feature type="domain" description="HTH araC/xylS-type" evidence="4">
    <location>
        <begin position="290"/>
        <end position="388"/>
    </location>
</feature>
<evidence type="ECO:0000256" key="1">
    <source>
        <dbReference type="ARBA" id="ARBA00023015"/>
    </source>
</evidence>
<dbReference type="Pfam" id="PF12833">
    <property type="entry name" value="HTH_18"/>
    <property type="match status" value="1"/>
</dbReference>
<dbReference type="CDD" id="cd01543">
    <property type="entry name" value="PBP1_XylR"/>
    <property type="match status" value="1"/>
</dbReference>
<dbReference type="InterPro" id="IPR054031">
    <property type="entry name" value="XylR_PBP1"/>
</dbReference>
<evidence type="ECO:0000313" key="6">
    <source>
        <dbReference type="Proteomes" id="UP000019918"/>
    </source>
</evidence>
<evidence type="ECO:0000256" key="2">
    <source>
        <dbReference type="ARBA" id="ARBA00023125"/>
    </source>
</evidence>
<dbReference type="STRING" id="69222.BG55_19530"/>
<keyword evidence="1" id="KW-0805">Transcription regulation</keyword>
<organism evidence="5 6">
    <name type="scientific">Erwinia mallotivora</name>
    <dbReference type="NCBI Taxonomy" id="69222"/>
    <lineage>
        <taxon>Bacteria</taxon>
        <taxon>Pseudomonadati</taxon>
        <taxon>Pseudomonadota</taxon>
        <taxon>Gammaproteobacteria</taxon>
        <taxon>Enterobacterales</taxon>
        <taxon>Erwiniaceae</taxon>
        <taxon>Erwinia</taxon>
    </lineage>
</organism>
<keyword evidence="2" id="KW-0238">DNA-binding</keyword>
<dbReference type="Pfam" id="PF22177">
    <property type="entry name" value="PBP1_XylR"/>
    <property type="match status" value="1"/>
</dbReference>
<dbReference type="PATRIC" id="fig|69222.5.peg.3981"/>
<dbReference type="InterPro" id="IPR018062">
    <property type="entry name" value="HTH_AraC-typ_CS"/>
</dbReference>
<sequence length="402" mass="45758">MMERSAIFRIALLFNANKAYDRQIIEGVGEYIQASQALWDVFIADDYRSDIQRLEEWTFDGIIADMDDASSEAYLGRLPVPVVGVGGSYHQSSSYPALPYVATDNYALVRSAFHHLVQKGLRYFALYSFPESQNKRWALERELAFEALLHEGDHQGKIYRGYDIDVNNWQQAQNALMAWVKALPEGTGIIAVTDSRARHLLQVCEYLEIPVPEKIAIIGIDNEELARYLSRISLSSVVQGCRQMGYQAAKLLHLQLRQMPLPAQQIIVPPARVIARRSTDYLSVVDPCVIRAMHFIRNHACKGIKTEQVLDHVGLSRTNLDTRFRQSLGQSIHEMIHHQKLESARQLLITTALSINEIADVTGYRSLQYFHAVFKKAYAVTPLVYRSRWHSTEENSDADHTL</sequence>
<protein>
    <submittedName>
        <fullName evidence="5">XylR family transcriptional regulator</fullName>
    </submittedName>
</protein>
<dbReference type="PANTHER" id="PTHR30146:SF24">
    <property type="entry name" value="XYLOSE OPERON REGULATORY PROTEIN"/>
    <property type="match status" value="1"/>
</dbReference>
<dbReference type="SUPFAM" id="SSF46689">
    <property type="entry name" value="Homeodomain-like"/>
    <property type="match status" value="1"/>
</dbReference>
<accession>A0A014NJH8</accession>
<reference evidence="5 6" key="1">
    <citation type="submission" date="2014-02" db="EMBL/GenBank/DDBJ databases">
        <title>Draft genome of Erwinia mallotivora strain BT-MARDI, a papaya dieback pathogen.</title>
        <authorList>
            <person name="Redzuan R."/>
            <person name="Abu Bakar N."/>
            <person name="Badrun R."/>
            <person name="Mohd Raih M.F."/>
            <person name="Rozano L."/>
            <person name="Mat Amin N."/>
        </authorList>
    </citation>
    <scope>NUCLEOTIDE SEQUENCE [LARGE SCALE GENOMIC DNA]</scope>
    <source>
        <strain evidence="5 6">BT-MARDI</strain>
    </source>
</reference>
<comment type="caution">
    <text evidence="5">The sequence shown here is derived from an EMBL/GenBank/DDBJ whole genome shotgun (WGS) entry which is preliminary data.</text>
</comment>
<dbReference type="GO" id="GO:0003700">
    <property type="term" value="F:DNA-binding transcription factor activity"/>
    <property type="evidence" value="ECO:0007669"/>
    <property type="project" value="InterPro"/>
</dbReference>
<keyword evidence="6" id="KW-1185">Reference proteome</keyword>
<evidence type="ECO:0000313" key="5">
    <source>
        <dbReference type="EMBL" id="EXU73955.1"/>
    </source>
</evidence>
<dbReference type="AlphaFoldDB" id="A0A014NJH8"/>
<dbReference type="InterPro" id="IPR009057">
    <property type="entry name" value="Homeodomain-like_sf"/>
</dbReference>
<dbReference type="Gene3D" id="1.10.10.60">
    <property type="entry name" value="Homeodomain-like"/>
    <property type="match status" value="1"/>
</dbReference>
<dbReference type="PANTHER" id="PTHR30146">
    <property type="entry name" value="LACI-RELATED TRANSCRIPTIONAL REPRESSOR"/>
    <property type="match status" value="1"/>
</dbReference>
<dbReference type="Proteomes" id="UP000019918">
    <property type="component" value="Unassembled WGS sequence"/>
</dbReference>
<evidence type="ECO:0000256" key="3">
    <source>
        <dbReference type="ARBA" id="ARBA00023163"/>
    </source>
</evidence>
<evidence type="ECO:0000259" key="4">
    <source>
        <dbReference type="PROSITE" id="PS01124"/>
    </source>
</evidence>
<proteinExistence type="predicted"/>
<name>A0A014NJH8_9GAMM</name>
<dbReference type="InterPro" id="IPR046335">
    <property type="entry name" value="LacI/GalR-like_sensor"/>
</dbReference>
<gene>
    <name evidence="5" type="ORF">BG55_19530</name>
</gene>
<dbReference type="PROSITE" id="PS00041">
    <property type="entry name" value="HTH_ARAC_FAMILY_1"/>
    <property type="match status" value="1"/>
</dbReference>
<dbReference type="SMART" id="SM00342">
    <property type="entry name" value="HTH_ARAC"/>
    <property type="match status" value="1"/>
</dbReference>
<keyword evidence="3" id="KW-0804">Transcription</keyword>
<dbReference type="Gene3D" id="3.40.50.2300">
    <property type="match status" value="2"/>
</dbReference>
<dbReference type="GO" id="GO:0000976">
    <property type="term" value="F:transcription cis-regulatory region binding"/>
    <property type="evidence" value="ECO:0007669"/>
    <property type="project" value="TreeGrafter"/>
</dbReference>
<dbReference type="PROSITE" id="PS01124">
    <property type="entry name" value="HTH_ARAC_FAMILY_2"/>
    <property type="match status" value="1"/>
</dbReference>